<keyword evidence="3" id="KW-1185">Reference proteome</keyword>
<dbReference type="InterPro" id="IPR021382">
    <property type="entry name" value="DUF3014"/>
</dbReference>
<evidence type="ECO:0000313" key="2">
    <source>
        <dbReference type="EMBL" id="NKI17741.1"/>
    </source>
</evidence>
<comment type="caution">
    <text evidence="2">The sequence shown here is derived from an EMBL/GenBank/DDBJ whole genome shotgun (WGS) entry which is preliminary data.</text>
</comment>
<dbReference type="Proteomes" id="UP000765845">
    <property type="component" value="Unassembled WGS sequence"/>
</dbReference>
<feature type="region of interest" description="Disordered" evidence="1">
    <location>
        <begin position="56"/>
        <end position="79"/>
    </location>
</feature>
<gene>
    <name evidence="2" type="ORF">HCU74_09935</name>
</gene>
<accession>A0ABX1GFL8</accession>
<dbReference type="Pfam" id="PF11219">
    <property type="entry name" value="DUF3014"/>
    <property type="match status" value="1"/>
</dbReference>
<name>A0ABX1GFL8_9GAMM</name>
<reference evidence="2 3" key="1">
    <citation type="submission" date="2020-04" db="EMBL/GenBank/DDBJ databases">
        <authorList>
            <person name="Yoon J."/>
        </authorList>
    </citation>
    <scope>NUCLEOTIDE SEQUENCE [LARGE SCALE GENOMIC DNA]</scope>
    <source>
        <strain evidence="2 3">KMU-166</strain>
    </source>
</reference>
<organism evidence="2 3">
    <name type="scientific">Spongiibacter thalassae</name>
    <dbReference type="NCBI Taxonomy" id="2721624"/>
    <lineage>
        <taxon>Bacteria</taxon>
        <taxon>Pseudomonadati</taxon>
        <taxon>Pseudomonadota</taxon>
        <taxon>Gammaproteobacteria</taxon>
        <taxon>Cellvibrionales</taxon>
        <taxon>Spongiibacteraceae</taxon>
        <taxon>Spongiibacter</taxon>
    </lineage>
</organism>
<dbReference type="EMBL" id="JAAWWK010000003">
    <property type="protein sequence ID" value="NKI17741.1"/>
    <property type="molecule type" value="Genomic_DNA"/>
</dbReference>
<sequence>MNWKMLSAIVAVGVLAGVVWFVVERAGNSPYNDTNLAEATDLDDQPPKKQVKETLAVESEPDYQQEAAKAPEPPKAIDGSDTQLREAAAALSPKLAEWVSPDHQVRKWVALIDQMAAYRLPSKHLPVVFNKEPFLAIKTERGLINDPGNFRRWDPVVNTVTGIEPKKLAIYYKKWSPFLESSYNELGNPQSFDNQLRTTIEHLLIVEPIPADTELKRPKVFYEYADPVLEGADPLSKWLWRLGPENMKKLQAWLKELQSYL</sequence>
<protein>
    <submittedName>
        <fullName evidence="2">DUF3014 domain-containing protein</fullName>
    </submittedName>
</protein>
<dbReference type="RefSeq" id="WP_168450282.1">
    <property type="nucleotide sequence ID" value="NZ_JAAWWK010000003.1"/>
</dbReference>
<evidence type="ECO:0000313" key="3">
    <source>
        <dbReference type="Proteomes" id="UP000765845"/>
    </source>
</evidence>
<proteinExistence type="predicted"/>
<evidence type="ECO:0000256" key="1">
    <source>
        <dbReference type="SAM" id="MobiDB-lite"/>
    </source>
</evidence>